<evidence type="ECO:0000256" key="1">
    <source>
        <dbReference type="ARBA" id="ARBA00022737"/>
    </source>
</evidence>
<dbReference type="SUPFAM" id="SSF54631">
    <property type="entry name" value="CBS-domain pair"/>
    <property type="match status" value="1"/>
</dbReference>
<reference evidence="7" key="1">
    <citation type="journal article" date="2023" name="J. Hazard. Mater.">
        <title>Anaerobic biodegradation of pyrene and benzo[a]pyrene by a new sulfate-reducing Desulforamulus aquiferis strain DSA.</title>
        <authorList>
            <person name="Zhang Z."/>
            <person name="Sun J."/>
            <person name="Gong X."/>
            <person name="Wang C."/>
            <person name="Wang H."/>
        </authorList>
    </citation>
    <scope>NUCLEOTIDE SEQUENCE</scope>
    <source>
        <strain evidence="7">DSA</strain>
    </source>
</reference>
<gene>
    <name evidence="7" type="ORF">P6N53_13380</name>
</gene>
<reference evidence="7" key="2">
    <citation type="submission" date="2023-03" db="EMBL/GenBank/DDBJ databases">
        <authorList>
            <person name="Zhang Z."/>
        </authorList>
    </citation>
    <scope>NUCLEOTIDE SEQUENCE</scope>
    <source>
        <strain evidence="7">DSA</strain>
    </source>
</reference>
<organism evidence="7 8">
    <name type="scientific">Desulforamulus aquiferis</name>
    <dbReference type="NCBI Taxonomy" id="1397668"/>
    <lineage>
        <taxon>Bacteria</taxon>
        <taxon>Bacillati</taxon>
        <taxon>Bacillota</taxon>
        <taxon>Clostridia</taxon>
        <taxon>Eubacteriales</taxon>
        <taxon>Peptococcaceae</taxon>
        <taxon>Desulforamulus</taxon>
    </lineage>
</organism>
<dbReference type="RefSeq" id="WP_304543958.1">
    <property type="nucleotide sequence ID" value="NZ_JARPTC010000020.1"/>
</dbReference>
<comment type="caution">
    <text evidence="7">The sequence shown here is derived from an EMBL/GenBank/DDBJ whole genome shotgun (WGS) entry which is preliminary data.</text>
</comment>
<dbReference type="PANTHER" id="PTHR48108">
    <property type="entry name" value="CBS DOMAIN-CONTAINING PROTEIN CBSX2, CHLOROPLASTIC"/>
    <property type="match status" value="1"/>
</dbReference>
<dbReference type="Pfam" id="PF08279">
    <property type="entry name" value="HTH_11"/>
    <property type="match status" value="1"/>
</dbReference>
<keyword evidence="3" id="KW-0804">Transcription</keyword>
<dbReference type="SUPFAM" id="SSF46785">
    <property type="entry name" value="Winged helix' DNA-binding domain"/>
    <property type="match status" value="1"/>
</dbReference>
<dbReference type="Pfam" id="PF00571">
    <property type="entry name" value="CBS"/>
    <property type="match status" value="1"/>
</dbReference>
<dbReference type="PROSITE" id="PS51371">
    <property type="entry name" value="CBS"/>
    <property type="match status" value="1"/>
</dbReference>
<evidence type="ECO:0000259" key="5">
    <source>
        <dbReference type="PROSITE" id="PS51000"/>
    </source>
</evidence>
<evidence type="ECO:0000313" key="7">
    <source>
        <dbReference type="EMBL" id="MDO7788217.1"/>
    </source>
</evidence>
<dbReference type="InterPro" id="IPR011991">
    <property type="entry name" value="ArsR-like_HTH"/>
</dbReference>
<evidence type="ECO:0000256" key="2">
    <source>
        <dbReference type="ARBA" id="ARBA00023015"/>
    </source>
</evidence>
<name>A0AAW7ZFS0_9FIRM</name>
<evidence type="ECO:0000313" key="8">
    <source>
        <dbReference type="Proteomes" id="UP001172911"/>
    </source>
</evidence>
<accession>A0AAW7ZFS0</accession>
<dbReference type="Proteomes" id="UP001172911">
    <property type="component" value="Unassembled WGS sequence"/>
</dbReference>
<sequence length="211" mass="23188">MELSKRQETILEIVKKNGPITGEQIAEQLNLTRATLRPDLSILTMAGLLEARPRVGYFYSGKSTDRVLADKITRIKVGDVKSVPIVVPESCTVYDAVVTMFIEDVGTLYVVRDGGLLEGVVSRKDLLKTTLGGQDINKLPVGVIMTRMPNVYMTDVNDSAWLAAHKLLTHEVDSLPVVRTVPGTKGKEFEVVGRFSKTNITRIFVELGEGS</sequence>
<dbReference type="SMART" id="SM00420">
    <property type="entry name" value="HTH_DEOR"/>
    <property type="match status" value="1"/>
</dbReference>
<dbReference type="PIRSF" id="PIRSF026546">
    <property type="entry name" value="UCP026546_CBS_YqzB"/>
    <property type="match status" value="1"/>
</dbReference>
<feature type="domain" description="CBS" evidence="6">
    <location>
        <begin position="80"/>
        <end position="136"/>
    </location>
</feature>
<evidence type="ECO:0000256" key="3">
    <source>
        <dbReference type="ARBA" id="ARBA00023163"/>
    </source>
</evidence>
<evidence type="ECO:0000256" key="4">
    <source>
        <dbReference type="PROSITE-ProRule" id="PRU00703"/>
    </source>
</evidence>
<dbReference type="AlphaFoldDB" id="A0AAW7ZFS0"/>
<keyword evidence="2" id="KW-0805">Transcription regulation</keyword>
<dbReference type="FunFam" id="1.10.10.10:FF:000257">
    <property type="entry name" value="Transcriptional repressor CcpN"/>
    <property type="match status" value="1"/>
</dbReference>
<dbReference type="InterPro" id="IPR036388">
    <property type="entry name" value="WH-like_DNA-bd_sf"/>
</dbReference>
<dbReference type="InterPro" id="IPR051462">
    <property type="entry name" value="CBS_domain-containing"/>
</dbReference>
<keyword evidence="8" id="KW-1185">Reference proteome</keyword>
<dbReference type="InterPro" id="IPR000644">
    <property type="entry name" value="CBS_dom"/>
</dbReference>
<dbReference type="Gene3D" id="1.10.10.10">
    <property type="entry name" value="Winged helix-like DNA-binding domain superfamily/Winged helix DNA-binding domain"/>
    <property type="match status" value="1"/>
</dbReference>
<dbReference type="GO" id="GO:0003700">
    <property type="term" value="F:DNA-binding transcription factor activity"/>
    <property type="evidence" value="ECO:0007669"/>
    <property type="project" value="InterPro"/>
</dbReference>
<dbReference type="EMBL" id="JARPTC010000020">
    <property type="protein sequence ID" value="MDO7788217.1"/>
    <property type="molecule type" value="Genomic_DNA"/>
</dbReference>
<dbReference type="CDD" id="cd00090">
    <property type="entry name" value="HTH_ARSR"/>
    <property type="match status" value="1"/>
</dbReference>
<dbReference type="InterPro" id="IPR013196">
    <property type="entry name" value="HTH_11"/>
</dbReference>
<dbReference type="PANTHER" id="PTHR48108:SF32">
    <property type="entry name" value="TRANSCRIPTIONAL REPRESSOR CCPN"/>
    <property type="match status" value="1"/>
</dbReference>
<dbReference type="CDD" id="cd04617">
    <property type="entry name" value="CBS_pair_CcpN"/>
    <property type="match status" value="1"/>
</dbReference>
<dbReference type="InterPro" id="IPR036390">
    <property type="entry name" value="WH_DNA-bd_sf"/>
</dbReference>
<keyword evidence="1" id="KW-0677">Repeat</keyword>
<dbReference type="PROSITE" id="PS51000">
    <property type="entry name" value="HTH_DEOR_2"/>
    <property type="match status" value="1"/>
</dbReference>
<evidence type="ECO:0000259" key="6">
    <source>
        <dbReference type="PROSITE" id="PS51371"/>
    </source>
</evidence>
<protein>
    <submittedName>
        <fullName evidence="7">Helix-turn-helix transcriptional regulator</fullName>
    </submittedName>
</protein>
<dbReference type="InterPro" id="IPR001034">
    <property type="entry name" value="DeoR_HTH"/>
</dbReference>
<proteinExistence type="predicted"/>
<dbReference type="Gene3D" id="3.10.580.10">
    <property type="entry name" value="CBS-domain"/>
    <property type="match status" value="1"/>
</dbReference>
<dbReference type="InterPro" id="IPR016842">
    <property type="entry name" value="UCP026546_HTH-CBS"/>
</dbReference>
<dbReference type="InterPro" id="IPR046342">
    <property type="entry name" value="CBS_dom_sf"/>
</dbReference>
<keyword evidence="4" id="KW-0129">CBS domain</keyword>
<feature type="domain" description="HTH deoR-type" evidence="5">
    <location>
        <begin position="3"/>
        <end position="64"/>
    </location>
</feature>